<protein>
    <recommendedName>
        <fullName evidence="6">Core Histone H2A/H2B/H3 domain-containing protein</fullName>
    </recommendedName>
</protein>
<feature type="region of interest" description="Disordered" evidence="5">
    <location>
        <begin position="34"/>
        <end position="64"/>
    </location>
</feature>
<evidence type="ECO:0000256" key="4">
    <source>
        <dbReference type="ARBA" id="ARBA00023269"/>
    </source>
</evidence>
<keyword evidence="3" id="KW-0158">Chromosome</keyword>
<dbReference type="EMBL" id="MU154531">
    <property type="protein sequence ID" value="KAF9499517.1"/>
    <property type="molecule type" value="Genomic_DNA"/>
</dbReference>
<gene>
    <name evidence="7" type="ORF">BDN71DRAFT_1427926</name>
</gene>
<evidence type="ECO:0000256" key="3">
    <source>
        <dbReference type="ARBA" id="ARBA00022454"/>
    </source>
</evidence>
<keyword evidence="8" id="KW-1185">Reference proteome</keyword>
<sequence length="133" mass="15069">MSNFNINNIKIDSLTHELKINNKRLLRAHLNSFSKQKKTPTSTPAKFPVTPTHVATANTSKPSKRRGTLVLKEIPFQRLVREIAQEFKLDHRFQSTALQALQEAAEEHLDIAYSRMAVLFGSTVQSNGYIYSS</sequence>
<reference evidence="7" key="1">
    <citation type="submission" date="2020-11" db="EMBL/GenBank/DDBJ databases">
        <authorList>
            <consortium name="DOE Joint Genome Institute"/>
            <person name="Ahrendt S."/>
            <person name="Riley R."/>
            <person name="Andreopoulos W."/>
            <person name="Labutti K."/>
            <person name="Pangilinan J."/>
            <person name="Ruiz-Duenas F.J."/>
            <person name="Barrasa J.M."/>
            <person name="Sanchez-Garcia M."/>
            <person name="Camarero S."/>
            <person name="Miyauchi S."/>
            <person name="Serrano A."/>
            <person name="Linde D."/>
            <person name="Babiker R."/>
            <person name="Drula E."/>
            <person name="Ayuso-Fernandez I."/>
            <person name="Pacheco R."/>
            <person name="Padilla G."/>
            <person name="Ferreira P."/>
            <person name="Barriuso J."/>
            <person name="Kellner H."/>
            <person name="Castanera R."/>
            <person name="Alfaro M."/>
            <person name="Ramirez L."/>
            <person name="Pisabarro A.G."/>
            <person name="Kuo A."/>
            <person name="Tritt A."/>
            <person name="Lipzen A."/>
            <person name="He G."/>
            <person name="Yan M."/>
            <person name="Ng V."/>
            <person name="Cullen D."/>
            <person name="Martin F."/>
            <person name="Rosso M.-N."/>
            <person name="Henrissat B."/>
            <person name="Hibbett D."/>
            <person name="Martinez A.T."/>
            <person name="Grigoriev I.V."/>
        </authorList>
    </citation>
    <scope>NUCLEOTIDE SEQUENCE</scope>
    <source>
        <strain evidence="7">ATCC 90797</strain>
    </source>
</reference>
<comment type="caution">
    <text evidence="7">The sequence shown here is derived from an EMBL/GenBank/DDBJ whole genome shotgun (WGS) entry which is preliminary data.</text>
</comment>
<dbReference type="GO" id="GO:0000786">
    <property type="term" value="C:nucleosome"/>
    <property type="evidence" value="ECO:0007669"/>
    <property type="project" value="UniProtKB-KW"/>
</dbReference>
<dbReference type="Gene3D" id="1.10.20.10">
    <property type="entry name" value="Histone, subunit A"/>
    <property type="match status" value="1"/>
</dbReference>
<dbReference type="InterPro" id="IPR007125">
    <property type="entry name" value="H2A/H2B/H3"/>
</dbReference>
<dbReference type="InterPro" id="IPR009072">
    <property type="entry name" value="Histone-fold"/>
</dbReference>
<dbReference type="GO" id="GO:0030527">
    <property type="term" value="F:structural constituent of chromatin"/>
    <property type="evidence" value="ECO:0007669"/>
    <property type="project" value="InterPro"/>
</dbReference>
<evidence type="ECO:0000256" key="2">
    <source>
        <dbReference type="ARBA" id="ARBA00010343"/>
    </source>
</evidence>
<accession>A0A9P6A5R9</accession>
<dbReference type="GO" id="GO:0003677">
    <property type="term" value="F:DNA binding"/>
    <property type="evidence" value="ECO:0007669"/>
    <property type="project" value="InterPro"/>
</dbReference>
<dbReference type="GO" id="GO:0046982">
    <property type="term" value="F:protein heterodimerization activity"/>
    <property type="evidence" value="ECO:0007669"/>
    <property type="project" value="InterPro"/>
</dbReference>
<dbReference type="AlphaFoldDB" id="A0A9P6A5R9"/>
<dbReference type="Proteomes" id="UP000807025">
    <property type="component" value="Unassembled WGS sequence"/>
</dbReference>
<dbReference type="PROSITE" id="PS00959">
    <property type="entry name" value="HISTONE_H3_2"/>
    <property type="match status" value="1"/>
</dbReference>
<evidence type="ECO:0000256" key="5">
    <source>
        <dbReference type="SAM" id="MobiDB-lite"/>
    </source>
</evidence>
<evidence type="ECO:0000313" key="8">
    <source>
        <dbReference type="Proteomes" id="UP000807025"/>
    </source>
</evidence>
<dbReference type="PANTHER" id="PTHR11426">
    <property type="entry name" value="HISTONE H3"/>
    <property type="match status" value="1"/>
</dbReference>
<feature type="domain" description="Core Histone H2A/H2B/H3" evidence="6">
    <location>
        <begin position="63"/>
        <end position="109"/>
    </location>
</feature>
<dbReference type="InterPro" id="IPR000164">
    <property type="entry name" value="Histone_H3/CENP-A"/>
</dbReference>
<evidence type="ECO:0000256" key="1">
    <source>
        <dbReference type="ARBA" id="ARBA00004286"/>
    </source>
</evidence>
<organism evidence="7 8">
    <name type="scientific">Pleurotus eryngii</name>
    <name type="common">Boletus of the steppes</name>
    <dbReference type="NCBI Taxonomy" id="5323"/>
    <lineage>
        <taxon>Eukaryota</taxon>
        <taxon>Fungi</taxon>
        <taxon>Dikarya</taxon>
        <taxon>Basidiomycota</taxon>
        <taxon>Agaricomycotina</taxon>
        <taxon>Agaricomycetes</taxon>
        <taxon>Agaricomycetidae</taxon>
        <taxon>Agaricales</taxon>
        <taxon>Pleurotineae</taxon>
        <taxon>Pleurotaceae</taxon>
        <taxon>Pleurotus</taxon>
    </lineage>
</organism>
<dbReference type="SMART" id="SM00428">
    <property type="entry name" value="H3"/>
    <property type="match status" value="1"/>
</dbReference>
<keyword evidence="4" id="KW-0238">DNA-binding</keyword>
<feature type="compositionally biased region" description="Polar residues" evidence="5">
    <location>
        <begin position="34"/>
        <end position="44"/>
    </location>
</feature>
<dbReference type="SUPFAM" id="SSF47113">
    <property type="entry name" value="Histone-fold"/>
    <property type="match status" value="1"/>
</dbReference>
<proteinExistence type="inferred from homology"/>
<evidence type="ECO:0000313" key="7">
    <source>
        <dbReference type="EMBL" id="KAF9499517.1"/>
    </source>
</evidence>
<keyword evidence="4" id="KW-0544">Nucleosome core</keyword>
<dbReference type="PRINTS" id="PR00622">
    <property type="entry name" value="HISTONEH3"/>
</dbReference>
<comment type="similarity">
    <text evidence="2">Belongs to the histone H3 family.</text>
</comment>
<name>A0A9P6A5R9_PLEER</name>
<comment type="subcellular location">
    <subcellularLocation>
        <location evidence="1">Chromosome</location>
    </subcellularLocation>
</comment>
<dbReference type="Pfam" id="PF00125">
    <property type="entry name" value="Histone"/>
    <property type="match status" value="1"/>
</dbReference>
<evidence type="ECO:0000259" key="6">
    <source>
        <dbReference type="Pfam" id="PF00125"/>
    </source>
</evidence>